<organism evidence="1 2">
    <name type="scientific">bacterium (Candidatus Gribaldobacteria) CG_4_8_14_3_um_filter_42_11</name>
    <dbReference type="NCBI Taxonomy" id="2014267"/>
    <lineage>
        <taxon>Bacteria</taxon>
        <taxon>Candidatus Gribaldobacteria</taxon>
    </lineage>
</organism>
<dbReference type="AlphaFoldDB" id="A0A2M7IYI6"/>
<evidence type="ECO:0000313" key="2">
    <source>
        <dbReference type="Proteomes" id="UP000230505"/>
    </source>
</evidence>
<dbReference type="Proteomes" id="UP000230505">
    <property type="component" value="Unassembled WGS sequence"/>
</dbReference>
<gene>
    <name evidence="1" type="ORF">COZ78_01310</name>
</gene>
<protein>
    <submittedName>
        <fullName evidence="1">Uncharacterized protein</fullName>
    </submittedName>
</protein>
<accession>A0A2M7IYI6</accession>
<sequence>MNIEGSRSYTRECIQCGHTESYALPQIKKKVLYLDQFVISNLVKLLDKSHPSHEKIKSDSFWEALFIKLEAASKSQAIVCPDSFYHQDESLTGRINFRFMKRLYEHFSSGKTLNPSIIVERNQVAQHFEAWLEERKAEFNFDPQEIAFERDLHTWSVGLRISVGGRPYPGQVENLQKTNAMTEEQLKAVWERWKNEKNVGFVARVKEETGGLGKGLITAVRQFAERRARAMARIVAGENYEMDLDDFMPLMSNDILEALMRTARSKGLSEQQVAETIVRYFNDIDALLEIPYVRISSVMFAGLAHRAANGQKKPPRSTADVQFISSYLPYCDALFVDKESASLLKEFPKNTPEYLRLKEFPAKIFSLNNKKAFLDYLDELVVDIPSDQIEILKDMSGNDYNKPYWSIIEHEKISRDRG</sequence>
<name>A0A2M7IYI6_9BACT</name>
<proteinExistence type="predicted"/>
<comment type="caution">
    <text evidence="1">The sequence shown here is derived from an EMBL/GenBank/DDBJ whole genome shotgun (WGS) entry which is preliminary data.</text>
</comment>
<reference evidence="2" key="1">
    <citation type="submission" date="2017-09" db="EMBL/GenBank/DDBJ databases">
        <title>Depth-based differentiation of microbial function through sediment-hosted aquifers and enrichment of novel symbionts in the deep terrestrial subsurface.</title>
        <authorList>
            <person name="Probst A.J."/>
            <person name="Ladd B."/>
            <person name="Jarett J.K."/>
            <person name="Geller-Mcgrath D.E."/>
            <person name="Sieber C.M.K."/>
            <person name="Emerson J.B."/>
            <person name="Anantharaman K."/>
            <person name="Thomas B.C."/>
            <person name="Malmstrom R."/>
            <person name="Stieglmeier M."/>
            <person name="Klingl A."/>
            <person name="Woyke T."/>
            <person name="Ryan C.M."/>
            <person name="Banfield J.F."/>
        </authorList>
    </citation>
    <scope>NUCLEOTIDE SEQUENCE [LARGE SCALE GENOMIC DNA]</scope>
</reference>
<evidence type="ECO:0000313" key="1">
    <source>
        <dbReference type="EMBL" id="PIX03255.1"/>
    </source>
</evidence>
<dbReference type="EMBL" id="PFHV01000035">
    <property type="protein sequence ID" value="PIX03255.1"/>
    <property type="molecule type" value="Genomic_DNA"/>
</dbReference>